<dbReference type="GO" id="GO:0016765">
    <property type="term" value="F:transferase activity, transferring alkyl or aryl (other than methyl) groups"/>
    <property type="evidence" value="ECO:0007669"/>
    <property type="project" value="InterPro"/>
</dbReference>
<dbReference type="Gene3D" id="1.10.357.140">
    <property type="entry name" value="UbiA prenyltransferase"/>
    <property type="match status" value="1"/>
</dbReference>
<dbReference type="InterPro" id="IPR044878">
    <property type="entry name" value="UbiA_sf"/>
</dbReference>
<protein>
    <recommendedName>
        <fullName evidence="8">Geranylgeranylglycerol-phosphate geranylgeranyltransferase</fullName>
    </recommendedName>
</protein>
<keyword evidence="5 6" id="KW-0472">Membrane</keyword>
<feature type="transmembrane region" description="Helical" evidence="6">
    <location>
        <begin position="203"/>
        <end position="223"/>
    </location>
</feature>
<keyword evidence="4 6" id="KW-1133">Transmembrane helix</keyword>
<dbReference type="PANTHER" id="PTHR42723">
    <property type="entry name" value="CHLOROPHYLL SYNTHASE"/>
    <property type="match status" value="1"/>
</dbReference>
<evidence type="ECO:0000256" key="5">
    <source>
        <dbReference type="ARBA" id="ARBA00023136"/>
    </source>
</evidence>
<organism evidence="7">
    <name type="scientific">Caldithrix abyssi</name>
    <dbReference type="NCBI Taxonomy" id="187145"/>
    <lineage>
        <taxon>Bacteria</taxon>
        <taxon>Pseudomonadati</taxon>
        <taxon>Calditrichota</taxon>
        <taxon>Calditrichia</taxon>
        <taxon>Calditrichales</taxon>
        <taxon>Calditrichaceae</taxon>
        <taxon>Caldithrix</taxon>
    </lineage>
</organism>
<evidence type="ECO:0000256" key="4">
    <source>
        <dbReference type="ARBA" id="ARBA00022989"/>
    </source>
</evidence>
<gene>
    <name evidence="7" type="ORF">ENJ89_04840</name>
</gene>
<dbReference type="Gene3D" id="1.20.120.1780">
    <property type="entry name" value="UbiA prenyltransferase"/>
    <property type="match status" value="1"/>
</dbReference>
<proteinExistence type="predicted"/>
<comment type="caution">
    <text evidence="7">The sequence shown here is derived from an EMBL/GenBank/DDBJ whole genome shotgun (WGS) entry which is preliminary data.</text>
</comment>
<evidence type="ECO:0000313" key="7">
    <source>
        <dbReference type="EMBL" id="HHJ52499.1"/>
    </source>
</evidence>
<dbReference type="CDD" id="cd13961">
    <property type="entry name" value="PT_UbiA_DGGGPS"/>
    <property type="match status" value="1"/>
</dbReference>
<evidence type="ECO:0000256" key="6">
    <source>
        <dbReference type="SAM" id="Phobius"/>
    </source>
</evidence>
<feature type="non-terminal residue" evidence="7">
    <location>
        <position position="277"/>
    </location>
</feature>
<keyword evidence="2" id="KW-1003">Cell membrane</keyword>
<accession>A0A7V5UER1</accession>
<comment type="subcellular location">
    <subcellularLocation>
        <location evidence="1">Membrane</location>
        <topology evidence="1">Multi-pass membrane protein</topology>
    </subcellularLocation>
</comment>
<dbReference type="AlphaFoldDB" id="A0A7V5UER1"/>
<evidence type="ECO:0008006" key="8">
    <source>
        <dbReference type="Google" id="ProtNLM"/>
    </source>
</evidence>
<name>A0A7V5UER1_CALAY</name>
<dbReference type="InterPro" id="IPR050475">
    <property type="entry name" value="Prenyltransferase_related"/>
</dbReference>
<feature type="transmembrane region" description="Helical" evidence="6">
    <location>
        <begin position="107"/>
        <end position="124"/>
    </location>
</feature>
<reference evidence="7" key="1">
    <citation type="journal article" date="2020" name="mSystems">
        <title>Genome- and Community-Level Interaction Insights into Carbon Utilization and Element Cycling Functions of Hydrothermarchaeota in Hydrothermal Sediment.</title>
        <authorList>
            <person name="Zhou Z."/>
            <person name="Liu Y."/>
            <person name="Xu W."/>
            <person name="Pan J."/>
            <person name="Luo Z.H."/>
            <person name="Li M."/>
        </authorList>
    </citation>
    <scope>NUCLEOTIDE SEQUENCE [LARGE SCALE GENOMIC DNA]</scope>
    <source>
        <strain evidence="7">HyVt-527</strain>
    </source>
</reference>
<feature type="transmembrane region" description="Helical" evidence="6">
    <location>
        <begin position="131"/>
        <end position="153"/>
    </location>
</feature>
<sequence length="277" mass="30847">MKIFKEIKYLIALSRPLNVLITFLSVWIAGVIAGGVQLSAPLLMAALSASLIGAAANMVNDIYDVEIDRINKPHRPLPSGKVRVGQAWTYYLLLNLIGLLIAVSLGFPLLVVALLVMALLFWYGKSLKRTVLWGNLTVSLCTALAFIYGAMAINDWRQGIFPALFAFFFHWGREVLKDLQDVRGDLAQGAVTFAGRFGVRKTILLINLIFLFLIILTIVPYIVHLYNKMYLWVVVFGVDAVVLFAALLLWLKNDGKTLGRLSHLLKLDMLIGLLALY</sequence>
<dbReference type="EMBL" id="DROD01000327">
    <property type="protein sequence ID" value="HHJ52499.1"/>
    <property type="molecule type" value="Genomic_DNA"/>
</dbReference>
<dbReference type="InterPro" id="IPR000537">
    <property type="entry name" value="UbiA_prenyltransferase"/>
</dbReference>
<feature type="transmembrane region" description="Helical" evidence="6">
    <location>
        <begin position="229"/>
        <end position="251"/>
    </location>
</feature>
<evidence type="ECO:0000256" key="2">
    <source>
        <dbReference type="ARBA" id="ARBA00022475"/>
    </source>
</evidence>
<keyword evidence="3 6" id="KW-0812">Transmembrane</keyword>
<feature type="transmembrane region" description="Helical" evidence="6">
    <location>
        <begin position="12"/>
        <end position="36"/>
    </location>
</feature>
<dbReference type="Proteomes" id="UP000886124">
    <property type="component" value="Unassembled WGS sequence"/>
</dbReference>
<dbReference type="GO" id="GO:0016020">
    <property type="term" value="C:membrane"/>
    <property type="evidence" value="ECO:0007669"/>
    <property type="project" value="UniProtKB-SubCell"/>
</dbReference>
<feature type="transmembrane region" description="Helical" evidence="6">
    <location>
        <begin position="42"/>
        <end position="63"/>
    </location>
</feature>
<dbReference type="Pfam" id="PF01040">
    <property type="entry name" value="UbiA"/>
    <property type="match status" value="1"/>
</dbReference>
<evidence type="ECO:0000256" key="3">
    <source>
        <dbReference type="ARBA" id="ARBA00022692"/>
    </source>
</evidence>
<dbReference type="PANTHER" id="PTHR42723:SF1">
    <property type="entry name" value="CHLOROPHYLL SYNTHASE, CHLOROPLASTIC"/>
    <property type="match status" value="1"/>
</dbReference>
<evidence type="ECO:0000256" key="1">
    <source>
        <dbReference type="ARBA" id="ARBA00004141"/>
    </source>
</evidence>